<dbReference type="EMBL" id="CP136892">
    <property type="protein sequence ID" value="WOK99822.1"/>
    <property type="molecule type" value="Genomic_DNA"/>
</dbReference>
<protein>
    <submittedName>
        <fullName evidence="2">Uncharacterized protein</fullName>
    </submittedName>
</protein>
<evidence type="ECO:0000313" key="2">
    <source>
        <dbReference type="EMBL" id="WOK99822.1"/>
    </source>
</evidence>
<feature type="region of interest" description="Disordered" evidence="1">
    <location>
        <begin position="66"/>
        <end position="85"/>
    </location>
</feature>
<name>A0AAQ3K0X6_9LILI</name>
<accession>A0AAQ3K0X6</accession>
<dbReference type="Proteomes" id="UP001327560">
    <property type="component" value="Chromosome 3"/>
</dbReference>
<organism evidence="2 3">
    <name type="scientific">Canna indica</name>
    <name type="common">Indian-shot</name>
    <dbReference type="NCBI Taxonomy" id="4628"/>
    <lineage>
        <taxon>Eukaryota</taxon>
        <taxon>Viridiplantae</taxon>
        <taxon>Streptophyta</taxon>
        <taxon>Embryophyta</taxon>
        <taxon>Tracheophyta</taxon>
        <taxon>Spermatophyta</taxon>
        <taxon>Magnoliopsida</taxon>
        <taxon>Liliopsida</taxon>
        <taxon>Zingiberales</taxon>
        <taxon>Cannaceae</taxon>
        <taxon>Canna</taxon>
    </lineage>
</organism>
<dbReference type="AlphaFoldDB" id="A0AAQ3K0X6"/>
<proteinExistence type="predicted"/>
<reference evidence="2 3" key="1">
    <citation type="submission" date="2023-10" db="EMBL/GenBank/DDBJ databases">
        <title>Chromosome-scale genome assembly provides insights into flower coloration mechanisms of Canna indica.</title>
        <authorList>
            <person name="Li C."/>
        </authorList>
    </citation>
    <scope>NUCLEOTIDE SEQUENCE [LARGE SCALE GENOMIC DNA]</scope>
    <source>
        <tissue evidence="2">Flower</tissue>
    </source>
</reference>
<keyword evidence="3" id="KW-1185">Reference proteome</keyword>
<evidence type="ECO:0000256" key="1">
    <source>
        <dbReference type="SAM" id="MobiDB-lite"/>
    </source>
</evidence>
<gene>
    <name evidence="2" type="ORF">Cni_G08534</name>
</gene>
<sequence>MKGINGRLLKKTKSIPNVPYLKHQECILHVHASIPSPSPSCDPSRILRNLPFSGEVEPVAKYSDNILSPTDIPARTEEEEEGSNK</sequence>
<evidence type="ECO:0000313" key="3">
    <source>
        <dbReference type="Proteomes" id="UP001327560"/>
    </source>
</evidence>